<dbReference type="AlphaFoldDB" id="A0A2J6WEA8"/>
<dbReference type="EMBL" id="PNIL01000049">
    <property type="protein sequence ID" value="PMP67336.1"/>
    <property type="molecule type" value="Genomic_DNA"/>
</dbReference>
<dbReference type="Proteomes" id="UP000237040">
    <property type="component" value="Unassembled WGS sequence"/>
</dbReference>
<evidence type="ECO:0000313" key="2">
    <source>
        <dbReference type="Proteomes" id="UP000237040"/>
    </source>
</evidence>
<organism evidence="1 2">
    <name type="scientific">Caldisericum exile</name>
    <dbReference type="NCBI Taxonomy" id="693075"/>
    <lineage>
        <taxon>Bacteria</taxon>
        <taxon>Pseudomonadati</taxon>
        <taxon>Caldisericota/Cryosericota group</taxon>
        <taxon>Caldisericota</taxon>
        <taxon>Caldisericia</taxon>
        <taxon>Caldisericales</taxon>
        <taxon>Caldisericaceae</taxon>
        <taxon>Caldisericum</taxon>
    </lineage>
</organism>
<sequence>HLDELSKKWEEISRPVFEHDHPEVAKRIREYKQRKEKVLKENEEKIEAFYRSGETY</sequence>
<reference evidence="1 2" key="1">
    <citation type="submission" date="2018-01" db="EMBL/GenBank/DDBJ databases">
        <title>Metagenomic assembled genomes from two thermal pools in the Uzon Caldera, Kamchatka, Russia.</title>
        <authorList>
            <person name="Wilkins L."/>
            <person name="Ettinger C."/>
        </authorList>
    </citation>
    <scope>NUCLEOTIDE SEQUENCE [LARGE SCALE GENOMIC DNA]</scope>
    <source>
        <strain evidence="1">ZAV-07</strain>
    </source>
</reference>
<gene>
    <name evidence="1" type="ORF">C0189_03200</name>
</gene>
<protein>
    <submittedName>
        <fullName evidence="1">Radical SAM protein</fullName>
    </submittedName>
</protein>
<accession>A0A2J6WEA8</accession>
<comment type="caution">
    <text evidence="1">The sequence shown here is derived from an EMBL/GenBank/DDBJ whole genome shotgun (WGS) entry which is preliminary data.</text>
</comment>
<name>A0A2J6WEA8_9BACT</name>
<feature type="non-terminal residue" evidence="1">
    <location>
        <position position="1"/>
    </location>
</feature>
<evidence type="ECO:0000313" key="1">
    <source>
        <dbReference type="EMBL" id="PMP67336.1"/>
    </source>
</evidence>
<proteinExistence type="predicted"/>